<proteinExistence type="predicted"/>
<reference evidence="1" key="1">
    <citation type="submission" date="2016-03" db="EMBL/GenBank/DDBJ databases">
        <title>Mechanisms controlling the formation of the plant cell surface in tip-growing cells are functionally conserved among land plants.</title>
        <authorList>
            <person name="Honkanen S."/>
            <person name="Jones V.A."/>
            <person name="Morieri G."/>
            <person name="Champion C."/>
            <person name="Hetherington A.J."/>
            <person name="Kelly S."/>
            <person name="Saint-Marcoux D."/>
            <person name="Proust H."/>
            <person name="Prescott H."/>
            <person name="Dolan L."/>
        </authorList>
    </citation>
    <scope>NUCLEOTIDE SEQUENCE [LARGE SCALE GENOMIC DNA]</scope>
    <source>
        <tissue evidence="1">Whole gametophyte</tissue>
    </source>
</reference>
<sequence>MLQRLMHEDVIGLRTTYPLSRVVCVPVEVQVASLVEMRVSEGTSGGVGAISVGISSGTVSIAGGGMSGDASGVPLFSHIPSFFNKLRKNYQGELWRGVRDAILMSNASPTLAHLFAFSEKIELNMVEERRCFDFHPELRFGGRGRGGDAPRGQTGRGGRVGRGIGAIERTVASDTSATQSAMIARIEQLQEKLVAITDLGASTSTSYEEEDFSYLASAAQVEASVVVTRGDARASKPRGAAVELDLQKG</sequence>
<organism evidence="1 2">
    <name type="scientific">Marchantia polymorpha subsp. ruderalis</name>
    <dbReference type="NCBI Taxonomy" id="1480154"/>
    <lineage>
        <taxon>Eukaryota</taxon>
        <taxon>Viridiplantae</taxon>
        <taxon>Streptophyta</taxon>
        <taxon>Embryophyta</taxon>
        <taxon>Marchantiophyta</taxon>
        <taxon>Marchantiopsida</taxon>
        <taxon>Marchantiidae</taxon>
        <taxon>Marchantiales</taxon>
        <taxon>Marchantiaceae</taxon>
        <taxon>Marchantia</taxon>
    </lineage>
</organism>
<evidence type="ECO:0000313" key="2">
    <source>
        <dbReference type="Proteomes" id="UP000077202"/>
    </source>
</evidence>
<dbReference type="EMBL" id="LVLJ01002132">
    <property type="protein sequence ID" value="OAE26687.1"/>
    <property type="molecule type" value="Genomic_DNA"/>
</dbReference>
<dbReference type="Proteomes" id="UP000077202">
    <property type="component" value="Unassembled WGS sequence"/>
</dbReference>
<keyword evidence="2" id="KW-1185">Reference proteome</keyword>
<accession>A0A176W0U1</accession>
<protein>
    <submittedName>
        <fullName evidence="1">Uncharacterized protein</fullName>
    </submittedName>
</protein>
<evidence type="ECO:0000313" key="1">
    <source>
        <dbReference type="EMBL" id="OAE26687.1"/>
    </source>
</evidence>
<name>A0A176W0U1_MARPO</name>
<gene>
    <name evidence="1" type="ORF">AXG93_3582s1000</name>
</gene>
<comment type="caution">
    <text evidence="1">The sequence shown here is derived from an EMBL/GenBank/DDBJ whole genome shotgun (WGS) entry which is preliminary data.</text>
</comment>
<dbReference type="AlphaFoldDB" id="A0A176W0U1"/>